<dbReference type="Proteomes" id="UP000198217">
    <property type="component" value="Chromosome I"/>
</dbReference>
<evidence type="ECO:0000256" key="1">
    <source>
        <dbReference type="SAM" id="Phobius"/>
    </source>
</evidence>
<evidence type="ECO:0000313" key="3">
    <source>
        <dbReference type="Proteomes" id="UP000198217"/>
    </source>
</evidence>
<dbReference type="AlphaFoldDB" id="A0A1C5H2R4"/>
<feature type="transmembrane region" description="Helical" evidence="1">
    <location>
        <begin position="87"/>
        <end position="109"/>
    </location>
</feature>
<dbReference type="EMBL" id="LT607750">
    <property type="protein sequence ID" value="SCG39711.1"/>
    <property type="molecule type" value="Genomic_DNA"/>
</dbReference>
<organism evidence="2 3">
    <name type="scientific">Micromonospora echinaurantiaca</name>
    <dbReference type="NCBI Taxonomy" id="47857"/>
    <lineage>
        <taxon>Bacteria</taxon>
        <taxon>Bacillati</taxon>
        <taxon>Actinomycetota</taxon>
        <taxon>Actinomycetes</taxon>
        <taxon>Micromonosporales</taxon>
        <taxon>Micromonosporaceae</taxon>
        <taxon>Micromonospora</taxon>
    </lineage>
</organism>
<feature type="transmembrane region" description="Helical" evidence="1">
    <location>
        <begin position="33"/>
        <end position="60"/>
    </location>
</feature>
<proteinExistence type="predicted"/>
<feature type="transmembrane region" description="Helical" evidence="1">
    <location>
        <begin position="175"/>
        <end position="200"/>
    </location>
</feature>
<protein>
    <submittedName>
        <fullName evidence="2">Uncharacterized protein</fullName>
    </submittedName>
</protein>
<keyword evidence="3" id="KW-1185">Reference proteome</keyword>
<feature type="transmembrane region" description="Helical" evidence="1">
    <location>
        <begin position="212"/>
        <end position="231"/>
    </location>
</feature>
<gene>
    <name evidence="2" type="ORF">GA0070609_0761</name>
</gene>
<keyword evidence="1" id="KW-1133">Transmembrane helix</keyword>
<reference evidence="2 3" key="1">
    <citation type="submission" date="2016-06" db="EMBL/GenBank/DDBJ databases">
        <authorList>
            <person name="Kjaerup R.B."/>
            <person name="Dalgaard T.S."/>
            <person name="Juul-Madsen H.R."/>
        </authorList>
    </citation>
    <scope>NUCLEOTIDE SEQUENCE [LARGE SCALE GENOMIC DNA]</scope>
    <source>
        <strain evidence="2 3">DSM 43904</strain>
    </source>
</reference>
<keyword evidence="1" id="KW-0472">Membrane</keyword>
<evidence type="ECO:0000313" key="2">
    <source>
        <dbReference type="EMBL" id="SCG39711.1"/>
    </source>
</evidence>
<keyword evidence="1" id="KW-0812">Transmembrane</keyword>
<name>A0A1C5H2R4_9ACTN</name>
<sequence>MGDGARRARVRSETAPEVRRPGPVALALRPFGYLMVGLVWTALSAVVLALGPGVLAFLVWSDVTGALGEVELLTGGVAEALHRPGELIAILIVLPVLALLWGAGVLWMLPCASLPLMLLSFTFVGRSLRPSYAGDALSFTTWGARGSTMGVTLTQVSLSLQPVVRSRWTDTLMRFYLEGWAVSLRSMIAALPAGFGWLAAVLATMEDLPAPLRVLLAVAAAGLVGWSAVLLRRRWLARFHGGSTGRTERRVTDLSADERRRRRRDLEKRRAARLSGR</sequence>
<accession>A0A1C5H2R4</accession>